<evidence type="ECO:0000313" key="2">
    <source>
        <dbReference type="EMBL" id="SVA99949.1"/>
    </source>
</evidence>
<dbReference type="PANTHER" id="PTHR43798">
    <property type="entry name" value="MONOACYLGLYCEROL LIPASE"/>
    <property type="match status" value="1"/>
</dbReference>
<dbReference type="InterPro" id="IPR050266">
    <property type="entry name" value="AB_hydrolase_sf"/>
</dbReference>
<organism evidence="2">
    <name type="scientific">marine metagenome</name>
    <dbReference type="NCBI Taxonomy" id="408172"/>
    <lineage>
        <taxon>unclassified sequences</taxon>
        <taxon>metagenomes</taxon>
        <taxon>ecological metagenomes</taxon>
    </lineage>
</organism>
<feature type="domain" description="AB hydrolase-1" evidence="1">
    <location>
        <begin position="38"/>
        <end position="265"/>
    </location>
</feature>
<dbReference type="GO" id="GO:0047372">
    <property type="term" value="F:monoacylglycerol lipase activity"/>
    <property type="evidence" value="ECO:0007669"/>
    <property type="project" value="TreeGrafter"/>
</dbReference>
<dbReference type="InterPro" id="IPR000073">
    <property type="entry name" value="AB_hydrolase_1"/>
</dbReference>
<name>A0A382AEY7_9ZZZZ</name>
<feature type="non-terminal residue" evidence="2">
    <location>
        <position position="1"/>
    </location>
</feature>
<dbReference type="AlphaFoldDB" id="A0A382AEY7"/>
<dbReference type="GO" id="GO:0016020">
    <property type="term" value="C:membrane"/>
    <property type="evidence" value="ECO:0007669"/>
    <property type="project" value="TreeGrafter"/>
</dbReference>
<dbReference type="PANTHER" id="PTHR43798:SF33">
    <property type="entry name" value="HYDROLASE, PUTATIVE (AFU_ORTHOLOGUE AFUA_2G14860)-RELATED"/>
    <property type="match status" value="1"/>
</dbReference>
<dbReference type="GO" id="GO:0046464">
    <property type="term" value="P:acylglycerol catabolic process"/>
    <property type="evidence" value="ECO:0007669"/>
    <property type="project" value="TreeGrafter"/>
</dbReference>
<proteinExistence type="predicted"/>
<dbReference type="Gene3D" id="3.40.50.1820">
    <property type="entry name" value="alpha/beta hydrolase"/>
    <property type="match status" value="1"/>
</dbReference>
<dbReference type="SUPFAM" id="SSF53474">
    <property type="entry name" value="alpha/beta-Hydrolases"/>
    <property type="match status" value="1"/>
</dbReference>
<dbReference type="NCBIfam" id="NF011457">
    <property type="entry name" value="PRK14875.1"/>
    <property type="match status" value="1"/>
</dbReference>
<dbReference type="InterPro" id="IPR029058">
    <property type="entry name" value="AB_hydrolase_fold"/>
</dbReference>
<gene>
    <name evidence="2" type="ORF">METZ01_LOCUS152803</name>
</gene>
<protein>
    <recommendedName>
        <fullName evidence="1">AB hydrolase-1 domain-containing protein</fullName>
    </recommendedName>
</protein>
<evidence type="ECO:0000259" key="1">
    <source>
        <dbReference type="Pfam" id="PF00561"/>
    </source>
</evidence>
<dbReference type="Pfam" id="PF00561">
    <property type="entry name" value="Abhydrolase_1"/>
    <property type="match status" value="1"/>
</dbReference>
<accession>A0A382AEY7</accession>
<reference evidence="2" key="1">
    <citation type="submission" date="2018-05" db="EMBL/GenBank/DDBJ databases">
        <authorList>
            <person name="Lanie J.A."/>
            <person name="Ng W.-L."/>
            <person name="Kazmierczak K.M."/>
            <person name="Andrzejewski T.M."/>
            <person name="Davidsen T.M."/>
            <person name="Wayne K.J."/>
            <person name="Tettelin H."/>
            <person name="Glass J.I."/>
            <person name="Rusch D."/>
            <person name="Podicherti R."/>
            <person name="Tsui H.-C.T."/>
            <person name="Winkler M.E."/>
        </authorList>
    </citation>
    <scope>NUCLEOTIDE SEQUENCE</scope>
</reference>
<sequence length="277" mass="30178">VIPDSEENKEEKNNPRYLFTDVDGLRVRYTDLGFGDSVVLLLHGFGGDLDNWFFNHDALAEKHRTLALDLPGHGQSGKTIHDPSLSGMATFVSNFLDVLAVPSVHVVGHSMGGAIAMQLLLECPETVKSLGLICSAGLGPEINSDYLRGFVEAKTSHELKQVVQQLFADESLATLQLIEDLLKYKLSEGVEAALNALSETLFSGGVQPVLANEVVASGKPVLVIWGRQDRIIPVSHALSFSTTSGHRVEVEIFDSAGHMVQMEKAYDVNRRLLNFLA</sequence>
<dbReference type="EMBL" id="UINC01025062">
    <property type="protein sequence ID" value="SVA99949.1"/>
    <property type="molecule type" value="Genomic_DNA"/>
</dbReference>
<dbReference type="PRINTS" id="PR00111">
    <property type="entry name" value="ABHYDROLASE"/>
</dbReference>